<sequence>MKCVVVLVTGRPLMIEEYIDSIDAVAVAWLPGTEGQGVADVLFGDHPFTGTLPRTWMKRVAQLPMNVGDSAYDPLFPFGFGITSK</sequence>
<dbReference type="GO" id="GO:0008422">
    <property type="term" value="F:beta-glucosidase activity"/>
    <property type="evidence" value="ECO:0007669"/>
    <property type="project" value="TreeGrafter"/>
</dbReference>
<name>A0A8X8B7R5_BRACI</name>
<feature type="domain" description="Glycoside hydrolase family 3 C-terminal" evidence="3">
    <location>
        <begin position="2"/>
        <end position="83"/>
    </location>
</feature>
<accession>A0A8X8B7R5</accession>
<organism evidence="4 5">
    <name type="scientific">Brassica carinata</name>
    <name type="common">Ethiopian mustard</name>
    <name type="synonym">Abyssinian cabbage</name>
    <dbReference type="NCBI Taxonomy" id="52824"/>
    <lineage>
        <taxon>Eukaryota</taxon>
        <taxon>Viridiplantae</taxon>
        <taxon>Streptophyta</taxon>
        <taxon>Embryophyta</taxon>
        <taxon>Tracheophyta</taxon>
        <taxon>Spermatophyta</taxon>
        <taxon>Magnoliopsida</taxon>
        <taxon>eudicotyledons</taxon>
        <taxon>Gunneridae</taxon>
        <taxon>Pentapetalae</taxon>
        <taxon>rosids</taxon>
        <taxon>malvids</taxon>
        <taxon>Brassicales</taxon>
        <taxon>Brassicaceae</taxon>
        <taxon>Brassiceae</taxon>
        <taxon>Brassica</taxon>
    </lineage>
</organism>
<evidence type="ECO:0000256" key="2">
    <source>
        <dbReference type="ARBA" id="ARBA00023295"/>
    </source>
</evidence>
<dbReference type="InterPro" id="IPR036881">
    <property type="entry name" value="Glyco_hydro_3_C_sf"/>
</dbReference>
<evidence type="ECO:0000256" key="1">
    <source>
        <dbReference type="ARBA" id="ARBA00022801"/>
    </source>
</evidence>
<evidence type="ECO:0000313" key="5">
    <source>
        <dbReference type="Proteomes" id="UP000886595"/>
    </source>
</evidence>
<dbReference type="PANTHER" id="PTHR30620">
    <property type="entry name" value="PERIPLASMIC BETA-GLUCOSIDASE-RELATED"/>
    <property type="match status" value="1"/>
</dbReference>
<dbReference type="SUPFAM" id="SSF52279">
    <property type="entry name" value="Beta-D-glucan exohydrolase, C-terminal domain"/>
    <property type="match status" value="1"/>
</dbReference>
<keyword evidence="5" id="KW-1185">Reference proteome</keyword>
<evidence type="ECO:0000313" key="4">
    <source>
        <dbReference type="EMBL" id="KAG2325375.1"/>
    </source>
</evidence>
<dbReference type="EMBL" id="JAAMPC010000002">
    <property type="protein sequence ID" value="KAG2325375.1"/>
    <property type="molecule type" value="Genomic_DNA"/>
</dbReference>
<evidence type="ECO:0000259" key="3">
    <source>
        <dbReference type="Pfam" id="PF01915"/>
    </source>
</evidence>
<dbReference type="Gene3D" id="3.40.50.1700">
    <property type="entry name" value="Glycoside hydrolase family 3 C-terminal domain"/>
    <property type="match status" value="1"/>
</dbReference>
<dbReference type="PANTHER" id="PTHR30620:SF90">
    <property type="entry name" value="BETA-D-GLUCAN EXOHYDROLASE-LIKE PROTEIN"/>
    <property type="match status" value="1"/>
</dbReference>
<keyword evidence="2" id="KW-0326">Glycosidase</keyword>
<dbReference type="InterPro" id="IPR051915">
    <property type="entry name" value="Cellulose_Degrad_GH3"/>
</dbReference>
<keyword evidence="1" id="KW-0378">Hydrolase</keyword>
<dbReference type="OrthoDB" id="416222at2759"/>
<dbReference type="AlphaFoldDB" id="A0A8X8B7R5"/>
<dbReference type="Proteomes" id="UP000886595">
    <property type="component" value="Unassembled WGS sequence"/>
</dbReference>
<proteinExistence type="predicted"/>
<reference evidence="4 5" key="1">
    <citation type="submission" date="2020-02" db="EMBL/GenBank/DDBJ databases">
        <authorList>
            <person name="Ma Q."/>
            <person name="Huang Y."/>
            <person name="Song X."/>
            <person name="Pei D."/>
        </authorList>
    </citation>
    <scope>NUCLEOTIDE SEQUENCE [LARGE SCALE GENOMIC DNA]</scope>
    <source>
        <strain evidence="4">Sxm20200214</strain>
        <tissue evidence="4">Leaf</tissue>
    </source>
</reference>
<comment type="caution">
    <text evidence="4">The sequence shown here is derived from an EMBL/GenBank/DDBJ whole genome shotgun (WGS) entry which is preliminary data.</text>
</comment>
<dbReference type="Pfam" id="PF01915">
    <property type="entry name" value="Glyco_hydro_3_C"/>
    <property type="match status" value="1"/>
</dbReference>
<dbReference type="GO" id="GO:0009251">
    <property type="term" value="P:glucan catabolic process"/>
    <property type="evidence" value="ECO:0007669"/>
    <property type="project" value="TreeGrafter"/>
</dbReference>
<protein>
    <recommendedName>
        <fullName evidence="3">Glycoside hydrolase family 3 C-terminal domain-containing protein</fullName>
    </recommendedName>
</protein>
<gene>
    <name evidence="4" type="ORF">Bca52824_008103</name>
</gene>
<dbReference type="InterPro" id="IPR002772">
    <property type="entry name" value="Glyco_hydro_3_C"/>
</dbReference>